<evidence type="ECO:0000313" key="4">
    <source>
        <dbReference type="Proteomes" id="UP001055167"/>
    </source>
</evidence>
<accession>A0ABQ4QXN4</accession>
<feature type="chain" id="PRO_5046339064" description="Cellulose biosynthesis protein BcsN" evidence="2">
    <location>
        <begin position="28"/>
        <end position="354"/>
    </location>
</feature>
<feature type="compositionally biased region" description="Low complexity" evidence="1">
    <location>
        <begin position="214"/>
        <end position="231"/>
    </location>
</feature>
<keyword evidence="2" id="KW-0732">Signal</keyword>
<gene>
    <name evidence="3" type="ORF">OPKNFCMD_2894</name>
</gene>
<protein>
    <recommendedName>
        <fullName evidence="5">Cellulose biosynthesis protein BcsN</fullName>
    </recommendedName>
</protein>
<evidence type="ECO:0000313" key="3">
    <source>
        <dbReference type="EMBL" id="GJD50157.1"/>
    </source>
</evidence>
<evidence type="ECO:0000256" key="1">
    <source>
        <dbReference type="SAM" id="MobiDB-lite"/>
    </source>
</evidence>
<organism evidence="3 4">
    <name type="scientific">Methylobacterium crusticola</name>
    <dbReference type="NCBI Taxonomy" id="1697972"/>
    <lineage>
        <taxon>Bacteria</taxon>
        <taxon>Pseudomonadati</taxon>
        <taxon>Pseudomonadota</taxon>
        <taxon>Alphaproteobacteria</taxon>
        <taxon>Hyphomicrobiales</taxon>
        <taxon>Methylobacteriaceae</taxon>
        <taxon>Methylobacterium</taxon>
    </lineage>
</organism>
<name>A0ABQ4QXN4_9HYPH</name>
<feature type="region of interest" description="Disordered" evidence="1">
    <location>
        <begin position="205"/>
        <end position="231"/>
    </location>
</feature>
<dbReference type="Pfam" id="PF17038">
    <property type="entry name" value="CBP_BcsN"/>
    <property type="match status" value="1"/>
</dbReference>
<feature type="signal peptide" evidence="2">
    <location>
        <begin position="1"/>
        <end position="27"/>
    </location>
</feature>
<dbReference type="InterPro" id="IPR031482">
    <property type="entry name" value="CBP_BcsN"/>
</dbReference>
<dbReference type="EMBL" id="BPQH01000008">
    <property type="protein sequence ID" value="GJD50157.1"/>
    <property type="molecule type" value="Genomic_DNA"/>
</dbReference>
<feature type="compositionally biased region" description="Basic and acidic residues" evidence="1">
    <location>
        <begin position="329"/>
        <end position="338"/>
    </location>
</feature>
<feature type="compositionally biased region" description="Low complexity" evidence="1">
    <location>
        <begin position="286"/>
        <end position="296"/>
    </location>
</feature>
<dbReference type="Proteomes" id="UP001055167">
    <property type="component" value="Unassembled WGS sequence"/>
</dbReference>
<reference evidence="3" key="1">
    <citation type="journal article" date="2021" name="Front. Microbiol.">
        <title>Comprehensive Comparative Genomics and Phenotyping of Methylobacterium Species.</title>
        <authorList>
            <person name="Alessa O."/>
            <person name="Ogura Y."/>
            <person name="Fujitani Y."/>
            <person name="Takami H."/>
            <person name="Hayashi T."/>
            <person name="Sahin N."/>
            <person name="Tani A."/>
        </authorList>
    </citation>
    <scope>NUCLEOTIDE SEQUENCE</scope>
    <source>
        <strain evidence="3">KCTC 52305</strain>
    </source>
</reference>
<keyword evidence="4" id="KW-1185">Reference proteome</keyword>
<comment type="caution">
    <text evidence="3">The sequence shown here is derived from an EMBL/GenBank/DDBJ whole genome shotgun (WGS) entry which is preliminary data.</text>
</comment>
<reference evidence="3" key="2">
    <citation type="submission" date="2021-08" db="EMBL/GenBank/DDBJ databases">
        <authorList>
            <person name="Tani A."/>
            <person name="Ola A."/>
            <person name="Ogura Y."/>
            <person name="Katsura K."/>
            <person name="Hayashi T."/>
        </authorList>
    </citation>
    <scope>NUCLEOTIDE SEQUENCE</scope>
    <source>
        <strain evidence="3">KCTC 52305</strain>
    </source>
</reference>
<evidence type="ECO:0000256" key="2">
    <source>
        <dbReference type="SAM" id="SignalP"/>
    </source>
</evidence>
<evidence type="ECO:0008006" key="5">
    <source>
        <dbReference type="Google" id="ProtNLM"/>
    </source>
</evidence>
<sequence>MALKVSIVRALALCAALPWLAALPAQAQGDPSPDLPAAAPAGGPALVSLPGLAVRSVQQVRFRGGLQQTILLRDGGEARDRVTLSLRAGEGGPDAPAMAKPTRPAIMGELALLGPGEGMRVVTRPMRNAYGPIGMAIGRTCLYAWQWIDDVGTALPRTVAGVRASAGQAWPASLRILLCRRDGGDPVALATPVLRLTLADGGAARIARHRPARPRATASAQPAPRPAPESAAPAATAVVVAPATSGAGVSVRASDAGGTGVRRYLAPIDGSREAAGKDASGRDAAARAAPVPRGSALADDARPRYITDAPLAAAADSSGGRLVPQSPGDRSDRAEKLSADLPTQAYRGPEPRGY</sequence>
<feature type="compositionally biased region" description="Basic and acidic residues" evidence="1">
    <location>
        <begin position="272"/>
        <end position="285"/>
    </location>
</feature>
<dbReference type="RefSeq" id="WP_238313403.1">
    <property type="nucleotide sequence ID" value="NZ_BPQH01000008.1"/>
</dbReference>
<feature type="region of interest" description="Disordered" evidence="1">
    <location>
        <begin position="272"/>
        <end position="354"/>
    </location>
</feature>
<proteinExistence type="predicted"/>